<dbReference type="PANTHER" id="PTHR33406">
    <property type="entry name" value="MEMBRANE PROTEIN MJ1562-RELATED"/>
    <property type="match status" value="1"/>
</dbReference>
<organism evidence="9 10">
    <name type="scientific">Actinomadura alba</name>
    <dbReference type="NCBI Taxonomy" id="406431"/>
    <lineage>
        <taxon>Bacteria</taxon>
        <taxon>Bacillati</taxon>
        <taxon>Actinomycetota</taxon>
        <taxon>Actinomycetes</taxon>
        <taxon>Streptosporangiales</taxon>
        <taxon>Thermomonosporaceae</taxon>
        <taxon>Actinomadura</taxon>
    </lineage>
</organism>
<dbReference type="Proteomes" id="UP000805614">
    <property type="component" value="Unassembled WGS sequence"/>
</dbReference>
<evidence type="ECO:0000256" key="7">
    <source>
        <dbReference type="SAM" id="Phobius"/>
    </source>
</evidence>
<dbReference type="InterPro" id="IPR050545">
    <property type="entry name" value="Mycobact_MmpL"/>
</dbReference>
<evidence type="ECO:0000256" key="5">
    <source>
        <dbReference type="ARBA" id="ARBA00022989"/>
    </source>
</evidence>
<feature type="transmembrane region" description="Helical" evidence="7">
    <location>
        <begin position="608"/>
        <end position="630"/>
    </location>
</feature>
<feature type="transmembrane region" description="Helical" evidence="7">
    <location>
        <begin position="567"/>
        <end position="587"/>
    </location>
</feature>
<dbReference type="RefSeq" id="WP_187245379.1">
    <property type="nucleotide sequence ID" value="NZ_BAAAOK010000015.1"/>
</dbReference>
<evidence type="ECO:0000313" key="9">
    <source>
        <dbReference type="EMBL" id="MBC6468374.1"/>
    </source>
</evidence>
<evidence type="ECO:0000256" key="4">
    <source>
        <dbReference type="ARBA" id="ARBA00022692"/>
    </source>
</evidence>
<accession>A0ABR7LUW9</accession>
<feature type="domain" description="SSD" evidence="8">
    <location>
        <begin position="221"/>
        <end position="332"/>
    </location>
</feature>
<keyword evidence="10" id="KW-1185">Reference proteome</keyword>
<comment type="caution">
    <text evidence="9">The sequence shown here is derived from an EMBL/GenBank/DDBJ whole genome shotgun (WGS) entry which is preliminary data.</text>
</comment>
<dbReference type="InterPro" id="IPR000731">
    <property type="entry name" value="SSD"/>
</dbReference>
<evidence type="ECO:0000256" key="2">
    <source>
        <dbReference type="ARBA" id="ARBA00010157"/>
    </source>
</evidence>
<dbReference type="PROSITE" id="PS50156">
    <property type="entry name" value="SSD"/>
    <property type="match status" value="1"/>
</dbReference>
<sequence>MTRLMAVPAGRRAKWLVLVAWLVLLFVAAPFAGKLFTAADNDRLEYLPKSAESTEVLKVQEQFPQGQVIPAMVVYQRDGGLTVADKQRVAADQQKLTREFAPKARAQPPVVSTDGTALLYTVPLVAAEGEQEGEVILDAVDGMRDRLGEPGAGLDVKVAGPAGLSADEFLIFREMEFTLVLIPVVVVAILLLLIYRSPVLFLVPLFAVAAANQVGSASVYGLIKGPGMVVNSMATGVLTILIYGAGTDYALLLISRYREELGRHADRHEAMAEALRRSGGAILASAGTIALALLCLGVADLNSTRSLAPIGVLAVGSAVLAMMTLLPALLVIFGRWVFWPRVPHAGLSPHASRLWVRVGNLVTARPRVVWATTAAVLAVGMLGLTAFNVPQQTRFTSPPDSLKGQNTISAHFAAGASNPVDVIANATQAEQVKAAARSAGVATIEESGRSGGKVQLQATLAAEPDTAAERAAVERLREGLHAVPGAEAKVGGSAAIELDMVETTVRDSWLVIPLVLLAVLLVLFALLRALTLSLLLIATVVLSFGAAMGISTVLFEYVFNWTGQDAQLPQIAFVFLVALGVDYNIFLMSRVREESIRQGTRQGTITGLVSTGGVITSAGVVLAATFSVLITLPVVGFAEQGVVIGLGVLIDTFIVRSLLVPALTYDFGDRIWWPSRLARRQVERQRERERVLAPEQKG</sequence>
<feature type="transmembrane region" description="Helical" evidence="7">
    <location>
        <begin position="311"/>
        <end position="333"/>
    </location>
</feature>
<feature type="transmembrane region" description="Helical" evidence="7">
    <location>
        <begin position="278"/>
        <end position="299"/>
    </location>
</feature>
<keyword evidence="5 7" id="KW-1133">Transmembrane helix</keyword>
<keyword evidence="4 7" id="KW-0812">Transmembrane</keyword>
<feature type="transmembrane region" description="Helical" evidence="7">
    <location>
        <begin position="202"/>
        <end position="223"/>
    </location>
</feature>
<feature type="transmembrane region" description="Helical" evidence="7">
    <location>
        <begin position="177"/>
        <end position="195"/>
    </location>
</feature>
<feature type="transmembrane region" description="Helical" evidence="7">
    <location>
        <begin position="508"/>
        <end position="527"/>
    </location>
</feature>
<evidence type="ECO:0000259" key="8">
    <source>
        <dbReference type="PROSITE" id="PS50156"/>
    </source>
</evidence>
<feature type="transmembrane region" description="Helical" evidence="7">
    <location>
        <begin position="534"/>
        <end position="555"/>
    </location>
</feature>
<keyword evidence="6 7" id="KW-0472">Membrane</keyword>
<name>A0ABR7LUW9_9ACTN</name>
<evidence type="ECO:0000313" key="10">
    <source>
        <dbReference type="Proteomes" id="UP000805614"/>
    </source>
</evidence>
<gene>
    <name evidence="9" type="ORF">HKK74_23165</name>
</gene>
<keyword evidence="3" id="KW-1003">Cell membrane</keyword>
<dbReference type="EMBL" id="JABVEC010000018">
    <property type="protein sequence ID" value="MBC6468374.1"/>
    <property type="molecule type" value="Genomic_DNA"/>
</dbReference>
<evidence type="ECO:0000256" key="6">
    <source>
        <dbReference type="ARBA" id="ARBA00023136"/>
    </source>
</evidence>
<proteinExistence type="inferred from homology"/>
<reference evidence="9 10" key="1">
    <citation type="submission" date="2020-06" db="EMBL/GenBank/DDBJ databases">
        <title>Actinomadura xiongansis sp. nov., isolated from soil of Baiyangdian.</title>
        <authorList>
            <person name="Zhang X."/>
        </authorList>
    </citation>
    <scope>NUCLEOTIDE SEQUENCE [LARGE SCALE GENOMIC DNA]</scope>
    <source>
        <strain evidence="9 10">HBUM206468</strain>
    </source>
</reference>
<feature type="transmembrane region" description="Helical" evidence="7">
    <location>
        <begin position="235"/>
        <end position="257"/>
    </location>
</feature>
<evidence type="ECO:0000256" key="1">
    <source>
        <dbReference type="ARBA" id="ARBA00004651"/>
    </source>
</evidence>
<dbReference type="SUPFAM" id="SSF82866">
    <property type="entry name" value="Multidrug efflux transporter AcrB transmembrane domain"/>
    <property type="match status" value="2"/>
</dbReference>
<dbReference type="Pfam" id="PF03176">
    <property type="entry name" value="MMPL"/>
    <property type="match status" value="2"/>
</dbReference>
<comment type="subcellular location">
    <subcellularLocation>
        <location evidence="1">Cell membrane</location>
        <topology evidence="1">Multi-pass membrane protein</topology>
    </subcellularLocation>
</comment>
<feature type="transmembrane region" description="Helical" evidence="7">
    <location>
        <begin position="642"/>
        <end position="665"/>
    </location>
</feature>
<evidence type="ECO:0000256" key="3">
    <source>
        <dbReference type="ARBA" id="ARBA00022475"/>
    </source>
</evidence>
<feature type="transmembrane region" description="Helical" evidence="7">
    <location>
        <begin position="368"/>
        <end position="389"/>
    </location>
</feature>
<dbReference type="Gene3D" id="1.20.1640.10">
    <property type="entry name" value="Multidrug efflux transporter AcrB transmembrane domain"/>
    <property type="match status" value="2"/>
</dbReference>
<dbReference type="PANTHER" id="PTHR33406:SF6">
    <property type="entry name" value="MEMBRANE PROTEIN YDGH-RELATED"/>
    <property type="match status" value="1"/>
</dbReference>
<dbReference type="InterPro" id="IPR004869">
    <property type="entry name" value="MMPL_dom"/>
</dbReference>
<comment type="similarity">
    <text evidence="2">Belongs to the resistance-nodulation-cell division (RND) (TC 2.A.6) family. MmpL subfamily.</text>
</comment>
<protein>
    <submittedName>
        <fullName evidence="9">MMPL family transporter</fullName>
    </submittedName>
</protein>